<dbReference type="Proteomes" id="UP000800200">
    <property type="component" value="Unassembled WGS sequence"/>
</dbReference>
<sequence>MTVPAGASRSGFGRVSGGSNPPVEAWLAALGYLNVTSSDPSMRHELGHLSASTGQMLEIKEYESRDGGHRYCYMPHLPGENAMWNPDIPTDALVVIKKPRALGESILLLDTYISMFQAHTTSTARTPTAMIEKITSNFMRESVTNYDDLRNRGAQDLDLVWLLEALAGPYNFDSWHYVKGICSGKTIYCGNSAYDLHSLMHRNAHQYSTGRCTFEHPERYLASWNQAKTQLHIIGVAKIRLKGTSTGSNLHIHMLDKEVALEVTLLAARRQSSWNPAQLHLHHLAHHRCIHPSYHKAIRPWCLGYYK</sequence>
<gene>
    <name evidence="1" type="ORF">K469DRAFT_683558</name>
</gene>
<reference evidence="1" key="1">
    <citation type="journal article" date="2020" name="Stud. Mycol.">
        <title>101 Dothideomycetes genomes: a test case for predicting lifestyles and emergence of pathogens.</title>
        <authorList>
            <person name="Haridas S."/>
            <person name="Albert R."/>
            <person name="Binder M."/>
            <person name="Bloem J."/>
            <person name="Labutti K."/>
            <person name="Salamov A."/>
            <person name="Andreopoulos B."/>
            <person name="Baker S."/>
            <person name="Barry K."/>
            <person name="Bills G."/>
            <person name="Bluhm B."/>
            <person name="Cannon C."/>
            <person name="Castanera R."/>
            <person name="Culley D."/>
            <person name="Daum C."/>
            <person name="Ezra D."/>
            <person name="Gonzalez J."/>
            <person name="Henrissat B."/>
            <person name="Kuo A."/>
            <person name="Liang C."/>
            <person name="Lipzen A."/>
            <person name="Lutzoni F."/>
            <person name="Magnuson J."/>
            <person name="Mondo S."/>
            <person name="Nolan M."/>
            <person name="Ohm R."/>
            <person name="Pangilinan J."/>
            <person name="Park H.-J."/>
            <person name="Ramirez L."/>
            <person name="Alfaro M."/>
            <person name="Sun H."/>
            <person name="Tritt A."/>
            <person name="Yoshinaga Y."/>
            <person name="Zwiers L.-H."/>
            <person name="Turgeon B."/>
            <person name="Goodwin S."/>
            <person name="Spatafora J."/>
            <person name="Crous P."/>
            <person name="Grigoriev I."/>
        </authorList>
    </citation>
    <scope>NUCLEOTIDE SEQUENCE</scope>
    <source>
        <strain evidence="1">CBS 207.26</strain>
    </source>
</reference>
<evidence type="ECO:0000313" key="2">
    <source>
        <dbReference type="Proteomes" id="UP000800200"/>
    </source>
</evidence>
<proteinExistence type="predicted"/>
<dbReference type="AlphaFoldDB" id="A0A6A6DB27"/>
<accession>A0A6A6DB27</accession>
<organism evidence="1 2">
    <name type="scientific">Zopfia rhizophila CBS 207.26</name>
    <dbReference type="NCBI Taxonomy" id="1314779"/>
    <lineage>
        <taxon>Eukaryota</taxon>
        <taxon>Fungi</taxon>
        <taxon>Dikarya</taxon>
        <taxon>Ascomycota</taxon>
        <taxon>Pezizomycotina</taxon>
        <taxon>Dothideomycetes</taxon>
        <taxon>Dothideomycetes incertae sedis</taxon>
        <taxon>Zopfiaceae</taxon>
        <taxon>Zopfia</taxon>
    </lineage>
</organism>
<keyword evidence="2" id="KW-1185">Reference proteome</keyword>
<name>A0A6A6DB27_9PEZI</name>
<dbReference type="EMBL" id="ML994727">
    <property type="protein sequence ID" value="KAF2175698.1"/>
    <property type="molecule type" value="Genomic_DNA"/>
</dbReference>
<protein>
    <submittedName>
        <fullName evidence="1">Uncharacterized protein</fullName>
    </submittedName>
</protein>
<evidence type="ECO:0000313" key="1">
    <source>
        <dbReference type="EMBL" id="KAF2175698.1"/>
    </source>
</evidence>